<sequence>MSSEVLRASQEGHAENVLVCDNKIGDEKRLKEMSEESGLLFKSVT</sequence>
<accession>A0A1I7YYD9</accession>
<keyword evidence="1" id="KW-1185">Reference proteome</keyword>
<dbReference type="Proteomes" id="UP000095287">
    <property type="component" value="Unplaced"/>
</dbReference>
<name>A0A1I7YYD9_9BILA</name>
<organism evidence="1 2">
    <name type="scientific">Steinernema glaseri</name>
    <dbReference type="NCBI Taxonomy" id="37863"/>
    <lineage>
        <taxon>Eukaryota</taxon>
        <taxon>Metazoa</taxon>
        <taxon>Ecdysozoa</taxon>
        <taxon>Nematoda</taxon>
        <taxon>Chromadorea</taxon>
        <taxon>Rhabditida</taxon>
        <taxon>Tylenchina</taxon>
        <taxon>Panagrolaimomorpha</taxon>
        <taxon>Strongyloidoidea</taxon>
        <taxon>Steinernematidae</taxon>
        <taxon>Steinernema</taxon>
    </lineage>
</organism>
<evidence type="ECO:0000313" key="1">
    <source>
        <dbReference type="Proteomes" id="UP000095287"/>
    </source>
</evidence>
<proteinExistence type="predicted"/>
<reference evidence="2" key="1">
    <citation type="submission" date="2016-11" db="UniProtKB">
        <authorList>
            <consortium name="WormBaseParasite"/>
        </authorList>
    </citation>
    <scope>IDENTIFICATION</scope>
</reference>
<protein>
    <submittedName>
        <fullName evidence="2">Transcriptional regulator</fullName>
    </submittedName>
</protein>
<dbReference type="WBParaSite" id="L893_g20773.t1">
    <property type="protein sequence ID" value="L893_g20773.t1"/>
    <property type="gene ID" value="L893_g20773"/>
</dbReference>
<dbReference type="AlphaFoldDB" id="A0A1I7YYD9"/>
<evidence type="ECO:0000313" key="2">
    <source>
        <dbReference type="WBParaSite" id="L893_g20773.t1"/>
    </source>
</evidence>